<keyword evidence="14" id="KW-1185">Reference proteome</keyword>
<comment type="pathway">
    <text evidence="3">Carbohydrate metabolism; galactose metabolism.</text>
</comment>
<dbReference type="Gene3D" id="3.90.25.10">
    <property type="entry name" value="UDP-galactose 4-epimerase, domain 1"/>
    <property type="match status" value="1"/>
</dbReference>
<keyword evidence="8 13" id="KW-0413">Isomerase</keyword>
<dbReference type="Gene3D" id="3.40.50.720">
    <property type="entry name" value="NAD(P)-binding Rossmann-like Domain"/>
    <property type="match status" value="1"/>
</dbReference>
<dbReference type="PANTHER" id="PTHR43725:SF53">
    <property type="entry name" value="UDP-ARABINOSE 4-EPIMERASE 1"/>
    <property type="match status" value="1"/>
</dbReference>
<protein>
    <recommendedName>
        <fullName evidence="6">UDP-glucose 4-epimerase</fullName>
        <ecNumber evidence="5">5.1.3.2</ecNumber>
    </recommendedName>
    <alternativeName>
        <fullName evidence="11">Galactowaldenase</fullName>
    </alternativeName>
    <alternativeName>
        <fullName evidence="10">UDP-galactose 4-epimerase</fullName>
    </alternativeName>
</protein>
<evidence type="ECO:0000259" key="12">
    <source>
        <dbReference type="Pfam" id="PF01370"/>
    </source>
</evidence>
<evidence type="ECO:0000256" key="2">
    <source>
        <dbReference type="ARBA" id="ARBA00001911"/>
    </source>
</evidence>
<evidence type="ECO:0000256" key="3">
    <source>
        <dbReference type="ARBA" id="ARBA00004947"/>
    </source>
</evidence>
<dbReference type="InterPro" id="IPR001509">
    <property type="entry name" value="Epimerase_deHydtase"/>
</dbReference>
<comment type="similarity">
    <text evidence="4">Belongs to the NAD(P)-dependent epimerase/dehydratase family.</text>
</comment>
<reference evidence="13" key="1">
    <citation type="submission" date="2021-04" db="EMBL/GenBank/DDBJ databases">
        <title>Biosynthetic gene clusters of Dactylosporangioum roseum.</title>
        <authorList>
            <person name="Hartkoorn R.C."/>
            <person name="Beaudoing E."/>
            <person name="Hot D."/>
            <person name="Moureu S."/>
        </authorList>
    </citation>
    <scope>NUCLEOTIDE SEQUENCE</scope>
    <source>
        <strain evidence="13">NRRL B-16295</strain>
    </source>
</reference>
<dbReference type="EC" id="5.1.3.2" evidence="5"/>
<evidence type="ECO:0000256" key="7">
    <source>
        <dbReference type="ARBA" id="ARBA00023027"/>
    </source>
</evidence>
<feature type="domain" description="NAD-dependent epimerase/dehydratase" evidence="12">
    <location>
        <begin position="4"/>
        <end position="250"/>
    </location>
</feature>
<sequence>MVRWLVTGGAGYIGAHVVTALSESGIEPVVVDDLSTGRAARLPFGVPLVRADVRDAAVMRDLFRRHRPDGVIHLAARKDVAESNAFPLRYYQDNLDGLRAVLDAVAACGTGSVLFSSSAAVYGTPRRSPVREQDRTQPENAYGRTKLIGEWMLRDAAASGAFRWAALRYFNVAGAGAPHLRDHGGTNLVPRLLRAAALGIPATVYGTDYPTADGTAVRDYVHVADIADAHVRAALALHSGELRDEVLNIGRGEGTSVLEMIAAVSRALGRALPYDAAPRRPGDPAAVVASPARILARLGWRTRFDLDAIVRSAAFEPVVEDAVEAALKAA</sequence>
<keyword evidence="7" id="KW-0520">NAD</keyword>
<keyword evidence="9" id="KW-0119">Carbohydrate metabolism</keyword>
<comment type="catalytic activity">
    <reaction evidence="1">
        <text>UDP-alpha-D-glucose = UDP-alpha-D-galactose</text>
        <dbReference type="Rhea" id="RHEA:22168"/>
        <dbReference type="ChEBI" id="CHEBI:58885"/>
        <dbReference type="ChEBI" id="CHEBI:66914"/>
        <dbReference type="EC" id="5.1.3.2"/>
    </reaction>
</comment>
<evidence type="ECO:0000256" key="6">
    <source>
        <dbReference type="ARBA" id="ARBA00018569"/>
    </source>
</evidence>
<dbReference type="Proteomes" id="UP001058271">
    <property type="component" value="Chromosome"/>
</dbReference>
<evidence type="ECO:0000256" key="9">
    <source>
        <dbReference type="ARBA" id="ARBA00023277"/>
    </source>
</evidence>
<gene>
    <name evidence="13" type="primary">galE</name>
    <name evidence="13" type="ORF">Drose_03270</name>
</gene>
<organism evidence="13 14">
    <name type="scientific">Dactylosporangium roseum</name>
    <dbReference type="NCBI Taxonomy" id="47989"/>
    <lineage>
        <taxon>Bacteria</taxon>
        <taxon>Bacillati</taxon>
        <taxon>Actinomycetota</taxon>
        <taxon>Actinomycetes</taxon>
        <taxon>Micromonosporales</taxon>
        <taxon>Micromonosporaceae</taxon>
        <taxon>Dactylosporangium</taxon>
    </lineage>
</organism>
<dbReference type="PANTHER" id="PTHR43725">
    <property type="entry name" value="UDP-GLUCOSE 4-EPIMERASE"/>
    <property type="match status" value="1"/>
</dbReference>
<dbReference type="NCBIfam" id="TIGR01179">
    <property type="entry name" value="galE"/>
    <property type="match status" value="1"/>
</dbReference>
<evidence type="ECO:0000256" key="10">
    <source>
        <dbReference type="ARBA" id="ARBA00031367"/>
    </source>
</evidence>
<evidence type="ECO:0000313" key="14">
    <source>
        <dbReference type="Proteomes" id="UP001058271"/>
    </source>
</evidence>
<dbReference type="Pfam" id="PF01370">
    <property type="entry name" value="Epimerase"/>
    <property type="match status" value="1"/>
</dbReference>
<evidence type="ECO:0000256" key="1">
    <source>
        <dbReference type="ARBA" id="ARBA00000083"/>
    </source>
</evidence>
<dbReference type="EMBL" id="CP073721">
    <property type="protein sequence ID" value="UWZ40188.1"/>
    <property type="molecule type" value="Genomic_DNA"/>
</dbReference>
<dbReference type="InterPro" id="IPR005886">
    <property type="entry name" value="UDP_G4E"/>
</dbReference>
<name>A0ABY5ZHI1_9ACTN</name>
<evidence type="ECO:0000313" key="13">
    <source>
        <dbReference type="EMBL" id="UWZ40188.1"/>
    </source>
</evidence>
<proteinExistence type="inferred from homology"/>
<evidence type="ECO:0000256" key="5">
    <source>
        <dbReference type="ARBA" id="ARBA00013189"/>
    </source>
</evidence>
<dbReference type="SUPFAM" id="SSF51735">
    <property type="entry name" value="NAD(P)-binding Rossmann-fold domains"/>
    <property type="match status" value="1"/>
</dbReference>
<evidence type="ECO:0000256" key="11">
    <source>
        <dbReference type="ARBA" id="ARBA00033067"/>
    </source>
</evidence>
<dbReference type="GO" id="GO:0003978">
    <property type="term" value="F:UDP-glucose 4-epimerase activity"/>
    <property type="evidence" value="ECO:0007669"/>
    <property type="project" value="UniProtKB-EC"/>
</dbReference>
<accession>A0ABY5ZHI1</accession>
<evidence type="ECO:0000256" key="4">
    <source>
        <dbReference type="ARBA" id="ARBA00007637"/>
    </source>
</evidence>
<comment type="cofactor">
    <cofactor evidence="2">
        <name>NAD(+)</name>
        <dbReference type="ChEBI" id="CHEBI:57540"/>
    </cofactor>
</comment>
<dbReference type="InterPro" id="IPR036291">
    <property type="entry name" value="NAD(P)-bd_dom_sf"/>
</dbReference>
<evidence type="ECO:0000256" key="8">
    <source>
        <dbReference type="ARBA" id="ARBA00023235"/>
    </source>
</evidence>